<dbReference type="AlphaFoldDB" id="A0A1T5NSN3"/>
<dbReference type="Pfam" id="PF12867">
    <property type="entry name" value="DinB_2"/>
    <property type="match status" value="1"/>
</dbReference>
<feature type="domain" description="DinB-like" evidence="1">
    <location>
        <begin position="24"/>
        <end position="183"/>
    </location>
</feature>
<sequence>MNRGNSDELLQELRRKNVALQYKAESRFGGQPDAVLQHTPGPGRWSAVQCLEHLNTYGRFYLPALDQAITRGEQRNSRPAPLFRSSWIGAWFTRLMEPGTDGSLRSRMKSPKGHLPSVQPDVAAVLQEFIQQQERMEDLLLRAEKVNIQQLKVPTSLSRFIKLSAGDTFCFLTAHIRRHILQAERAIGSMQQAEKVV</sequence>
<accession>A0A1T5NSN3</accession>
<dbReference type="SUPFAM" id="SSF109854">
    <property type="entry name" value="DinB/YfiT-like putative metalloenzymes"/>
    <property type="match status" value="1"/>
</dbReference>
<dbReference type="STRING" id="393003.SAMN05660461_2745"/>
<organism evidence="2 3">
    <name type="scientific">Chitinophaga ginsengisegetis</name>
    <dbReference type="NCBI Taxonomy" id="393003"/>
    <lineage>
        <taxon>Bacteria</taxon>
        <taxon>Pseudomonadati</taxon>
        <taxon>Bacteroidota</taxon>
        <taxon>Chitinophagia</taxon>
        <taxon>Chitinophagales</taxon>
        <taxon>Chitinophagaceae</taxon>
        <taxon>Chitinophaga</taxon>
    </lineage>
</organism>
<dbReference type="Gene3D" id="1.20.120.450">
    <property type="entry name" value="dinb family like domain"/>
    <property type="match status" value="1"/>
</dbReference>
<dbReference type="InterPro" id="IPR034660">
    <property type="entry name" value="DinB/YfiT-like"/>
</dbReference>
<proteinExistence type="predicted"/>
<evidence type="ECO:0000313" key="2">
    <source>
        <dbReference type="EMBL" id="SKD03108.1"/>
    </source>
</evidence>
<dbReference type="RefSeq" id="WP_079469903.1">
    <property type="nucleotide sequence ID" value="NZ_FUZZ01000001.1"/>
</dbReference>
<keyword evidence="3" id="KW-1185">Reference proteome</keyword>
<evidence type="ECO:0000313" key="3">
    <source>
        <dbReference type="Proteomes" id="UP000190166"/>
    </source>
</evidence>
<reference evidence="3" key="1">
    <citation type="submission" date="2017-02" db="EMBL/GenBank/DDBJ databases">
        <authorList>
            <person name="Varghese N."/>
            <person name="Submissions S."/>
        </authorList>
    </citation>
    <scope>NUCLEOTIDE SEQUENCE [LARGE SCALE GENOMIC DNA]</scope>
    <source>
        <strain evidence="3">DSM 18108</strain>
    </source>
</reference>
<evidence type="ECO:0000259" key="1">
    <source>
        <dbReference type="Pfam" id="PF12867"/>
    </source>
</evidence>
<dbReference type="EMBL" id="FUZZ01000001">
    <property type="protein sequence ID" value="SKD03108.1"/>
    <property type="molecule type" value="Genomic_DNA"/>
</dbReference>
<protein>
    <submittedName>
        <fullName evidence="2">DinB superfamily protein</fullName>
    </submittedName>
</protein>
<dbReference type="InterPro" id="IPR024775">
    <property type="entry name" value="DinB-like"/>
</dbReference>
<dbReference type="Proteomes" id="UP000190166">
    <property type="component" value="Unassembled WGS sequence"/>
</dbReference>
<name>A0A1T5NSN3_9BACT</name>
<gene>
    <name evidence="2" type="ORF">SAMN05660461_2745</name>
</gene>